<protein>
    <submittedName>
        <fullName evidence="10">Putative tetratricopeptide-like helical domain-containing protein</fullName>
    </submittedName>
</protein>
<accession>A0A2P6Q3K1</accession>
<proteinExistence type="inferred from homology"/>
<evidence type="ECO:0000256" key="1">
    <source>
        <dbReference type="ARBA" id="ARBA00004123"/>
    </source>
</evidence>
<dbReference type="Pfam" id="PF23233">
    <property type="entry name" value="HAT_Syf1_CNRKL1_N"/>
    <property type="match status" value="1"/>
</dbReference>
<dbReference type="Gramene" id="PRQ28734">
    <property type="protein sequence ID" value="PRQ28734"/>
    <property type="gene ID" value="RchiOBHm_Chr5g0006201"/>
</dbReference>
<evidence type="ECO:0000256" key="5">
    <source>
        <dbReference type="ARBA" id="ARBA00022737"/>
    </source>
</evidence>
<dbReference type="EMBL" id="PDCK01000043">
    <property type="protein sequence ID" value="PRQ28734.1"/>
    <property type="molecule type" value="Genomic_DNA"/>
</dbReference>
<evidence type="ECO:0000313" key="10">
    <source>
        <dbReference type="EMBL" id="PRQ28734.1"/>
    </source>
</evidence>
<evidence type="ECO:0000256" key="3">
    <source>
        <dbReference type="ARBA" id="ARBA00022664"/>
    </source>
</evidence>
<dbReference type="GO" id="GO:0000349">
    <property type="term" value="P:generation of catalytic spliceosome for first transesterification step"/>
    <property type="evidence" value="ECO:0007669"/>
    <property type="project" value="TreeGrafter"/>
</dbReference>
<dbReference type="Proteomes" id="UP000238479">
    <property type="component" value="Chromosome 5"/>
</dbReference>
<dbReference type="InterPro" id="IPR056350">
    <property type="entry name" value="HAT_Syf1_central"/>
</dbReference>
<dbReference type="InterPro" id="IPR045075">
    <property type="entry name" value="Syf1-like"/>
</dbReference>
<dbReference type="PANTHER" id="PTHR11246:SF5">
    <property type="entry name" value="PRE-MRNA-SPLICING FACTOR SYF1"/>
    <property type="match status" value="1"/>
</dbReference>
<reference evidence="10 11" key="1">
    <citation type="journal article" date="2018" name="Nat. Genet.">
        <title>The Rosa genome provides new insights in the design of modern roses.</title>
        <authorList>
            <person name="Bendahmane M."/>
        </authorList>
    </citation>
    <scope>NUCLEOTIDE SEQUENCE [LARGE SCALE GENOMIC DNA]</scope>
    <source>
        <strain evidence="11">cv. Old Blush</strain>
    </source>
</reference>
<keyword evidence="4" id="KW-0747">Spliceosome</keyword>
<dbReference type="AlphaFoldDB" id="A0A2P6Q3K1"/>
<dbReference type="STRING" id="74649.A0A2P6Q3K1"/>
<dbReference type="InterPro" id="IPR055433">
    <property type="entry name" value="HAT_Syf1-like_N"/>
</dbReference>
<dbReference type="GO" id="GO:0071007">
    <property type="term" value="C:U2-type catalytic step 2 spliceosome"/>
    <property type="evidence" value="ECO:0007669"/>
    <property type="project" value="TreeGrafter"/>
</dbReference>
<dbReference type="SUPFAM" id="SSF48452">
    <property type="entry name" value="TPR-like"/>
    <property type="match status" value="1"/>
</dbReference>
<keyword evidence="11" id="KW-1185">Reference proteome</keyword>
<comment type="similarity">
    <text evidence="2">Belongs to the crooked-neck family.</text>
</comment>
<evidence type="ECO:0000256" key="7">
    <source>
        <dbReference type="ARBA" id="ARBA00023242"/>
    </source>
</evidence>
<comment type="subcellular location">
    <subcellularLocation>
        <location evidence="1">Nucleus</location>
    </subcellularLocation>
</comment>
<organism evidence="10 11">
    <name type="scientific">Rosa chinensis</name>
    <name type="common">China rose</name>
    <dbReference type="NCBI Taxonomy" id="74649"/>
    <lineage>
        <taxon>Eukaryota</taxon>
        <taxon>Viridiplantae</taxon>
        <taxon>Streptophyta</taxon>
        <taxon>Embryophyta</taxon>
        <taxon>Tracheophyta</taxon>
        <taxon>Spermatophyta</taxon>
        <taxon>Magnoliopsida</taxon>
        <taxon>eudicotyledons</taxon>
        <taxon>Gunneridae</taxon>
        <taxon>Pentapetalae</taxon>
        <taxon>rosids</taxon>
        <taxon>fabids</taxon>
        <taxon>Rosales</taxon>
        <taxon>Rosaceae</taxon>
        <taxon>Rosoideae</taxon>
        <taxon>Rosoideae incertae sedis</taxon>
        <taxon>Rosa</taxon>
    </lineage>
</organism>
<dbReference type="GO" id="GO:0000974">
    <property type="term" value="C:Prp19 complex"/>
    <property type="evidence" value="ECO:0007669"/>
    <property type="project" value="TreeGrafter"/>
</dbReference>
<keyword evidence="3" id="KW-0507">mRNA processing</keyword>
<evidence type="ECO:0000256" key="4">
    <source>
        <dbReference type="ARBA" id="ARBA00022728"/>
    </source>
</evidence>
<dbReference type="Gene3D" id="1.25.40.10">
    <property type="entry name" value="Tetratricopeptide repeat domain"/>
    <property type="match status" value="1"/>
</dbReference>
<comment type="caution">
    <text evidence="10">The sequence shown here is derived from an EMBL/GenBank/DDBJ whole genome shotgun (WGS) entry which is preliminary data.</text>
</comment>
<evidence type="ECO:0000313" key="11">
    <source>
        <dbReference type="Proteomes" id="UP000238479"/>
    </source>
</evidence>
<name>A0A2P6Q3K1_ROSCH</name>
<evidence type="ECO:0000256" key="2">
    <source>
        <dbReference type="ARBA" id="ARBA00008644"/>
    </source>
</evidence>
<dbReference type="PANTHER" id="PTHR11246">
    <property type="entry name" value="PRE-MRNA SPLICING FACTOR"/>
    <property type="match status" value="1"/>
</dbReference>
<dbReference type="Pfam" id="PF23220">
    <property type="entry name" value="HAT_Syf1_M"/>
    <property type="match status" value="1"/>
</dbReference>
<keyword evidence="5" id="KW-0677">Repeat</keyword>
<dbReference type="InterPro" id="IPR011990">
    <property type="entry name" value="TPR-like_helical_dom_sf"/>
</dbReference>
<feature type="domain" description="Pre-mRNA-splicing factor Syf1-like N-terminal HAT-repeats" evidence="9">
    <location>
        <begin position="1"/>
        <end position="73"/>
    </location>
</feature>
<gene>
    <name evidence="10" type="ORF">RchiOBHm_Chr5g0006201</name>
</gene>
<evidence type="ECO:0000259" key="9">
    <source>
        <dbReference type="Pfam" id="PF23233"/>
    </source>
</evidence>
<evidence type="ECO:0000256" key="6">
    <source>
        <dbReference type="ARBA" id="ARBA00023187"/>
    </source>
</evidence>
<keyword evidence="7" id="KW-0539">Nucleus</keyword>
<sequence>MHKMPQIWLMYLQSLTEQKLITRTRRTFDRALCALPVQLHDRVWELYLAFVSQKGIPIETSLRVYRRYLQFDPTYVEDYINFLIDSSLWQEAAEKLASVLNDDEHGTKVSGINVDAIIRGGIKTFKDEVGSLWTSLADYYIKRSLFEEAMQSMYMMKEDEEEDEDEEADVRTNVNLSEVEFKKRFKFAHHFYFVVISPPN</sequence>
<keyword evidence="6" id="KW-0508">mRNA splicing</keyword>
<evidence type="ECO:0000259" key="8">
    <source>
        <dbReference type="Pfam" id="PF23220"/>
    </source>
</evidence>
<feature type="domain" description="Pre-mRNA-splicing factor SYF1 central HAT repeats" evidence="8">
    <location>
        <begin position="108"/>
        <end position="150"/>
    </location>
</feature>
<dbReference type="GO" id="GO:0071014">
    <property type="term" value="C:post-mRNA release spliceosomal complex"/>
    <property type="evidence" value="ECO:0007669"/>
    <property type="project" value="TreeGrafter"/>
</dbReference>